<gene>
    <name evidence="1" type="ORF">GI584_14710</name>
</gene>
<dbReference type="KEGG" id="grc:GI584_14710"/>
<dbReference type="PANTHER" id="PTHR42866:SF1">
    <property type="entry name" value="SPORE COAT POLYSACCHARIDE BIOSYNTHESIS PROTEIN SPSF"/>
    <property type="match status" value="1"/>
</dbReference>
<dbReference type="SUPFAM" id="SSF53448">
    <property type="entry name" value="Nucleotide-diphospho-sugar transferases"/>
    <property type="match status" value="1"/>
</dbReference>
<evidence type="ECO:0000313" key="1">
    <source>
        <dbReference type="EMBL" id="QGH35222.1"/>
    </source>
</evidence>
<dbReference type="InterPro" id="IPR029044">
    <property type="entry name" value="Nucleotide-diphossugar_trans"/>
</dbReference>
<dbReference type="Pfam" id="PF02348">
    <property type="entry name" value="CTP_transf_3"/>
    <property type="match status" value="1"/>
</dbReference>
<protein>
    <submittedName>
        <fullName evidence="1">NTP transferase domain-containing protein</fullName>
    </submittedName>
</protein>
<dbReference type="GO" id="GO:0016740">
    <property type="term" value="F:transferase activity"/>
    <property type="evidence" value="ECO:0007669"/>
    <property type="project" value="UniProtKB-KW"/>
</dbReference>
<dbReference type="EMBL" id="CP045915">
    <property type="protein sequence ID" value="QGH35222.1"/>
    <property type="molecule type" value="Genomic_DNA"/>
</dbReference>
<dbReference type="InterPro" id="IPR003329">
    <property type="entry name" value="Cytidylyl_trans"/>
</dbReference>
<proteinExistence type="predicted"/>
<organism evidence="1 2">
    <name type="scientific">Gracilibacillus salitolerans</name>
    <dbReference type="NCBI Taxonomy" id="2663022"/>
    <lineage>
        <taxon>Bacteria</taxon>
        <taxon>Bacillati</taxon>
        <taxon>Bacillota</taxon>
        <taxon>Bacilli</taxon>
        <taxon>Bacillales</taxon>
        <taxon>Bacillaceae</taxon>
        <taxon>Gracilibacillus</taxon>
    </lineage>
</organism>
<dbReference type="AlphaFoldDB" id="A0A5Q2TMA1"/>
<evidence type="ECO:0000313" key="2">
    <source>
        <dbReference type="Proteomes" id="UP000339690"/>
    </source>
</evidence>
<accession>A0A5Q2TMA1</accession>
<dbReference type="RefSeq" id="WP_100360001.1">
    <property type="nucleotide sequence ID" value="NZ_CP045915.1"/>
</dbReference>
<name>A0A5Q2TMA1_9BACI</name>
<keyword evidence="1" id="KW-0808">Transferase</keyword>
<dbReference type="GO" id="GO:0005829">
    <property type="term" value="C:cytosol"/>
    <property type="evidence" value="ECO:0007669"/>
    <property type="project" value="TreeGrafter"/>
</dbReference>
<keyword evidence="2" id="KW-1185">Reference proteome</keyword>
<reference evidence="1 2" key="1">
    <citation type="submission" date="2019-11" db="EMBL/GenBank/DDBJ databases">
        <title>Gracilibacillus salitolerans sp. nov., a moderate halophile isolated from a saline soil in northwest China.</title>
        <authorList>
            <person name="Gan L."/>
        </authorList>
    </citation>
    <scope>NUCLEOTIDE SEQUENCE [LARGE SCALE GENOMIC DNA]</scope>
    <source>
        <strain evidence="1 2">SCU50</strain>
    </source>
</reference>
<dbReference type="Proteomes" id="UP000339690">
    <property type="component" value="Chromosome"/>
</dbReference>
<dbReference type="PANTHER" id="PTHR42866">
    <property type="entry name" value="3-DEOXY-MANNO-OCTULOSONATE CYTIDYLYLTRANSFERASE"/>
    <property type="match status" value="1"/>
</dbReference>
<dbReference type="Gene3D" id="3.90.550.10">
    <property type="entry name" value="Spore Coat Polysaccharide Biosynthesis Protein SpsA, Chain A"/>
    <property type="match status" value="1"/>
</dbReference>
<dbReference type="CDD" id="cd02518">
    <property type="entry name" value="GT2_SpsF"/>
    <property type="match status" value="1"/>
</dbReference>
<sequence>MKIVAILQARMGSSRLPGKVLRTVLGKPLIKYQIDRIKQSSYLDEIVVATTNKRRDDSIVDFCESERIRYVRGSEEDVLSRYLKAANETQADVIVRLTADCPLIDAQTIDHVIKAFETNKNADYVTNVLERSYPRGYDIEVFGRETLDEINNIANRISDREHVTTYIRDHPEQFHIVNVLHHTNYSNYRLTVDTLEDFQLIEKIIRSMEPKHRYFTLEDVITLLEQQVDWVKINANIEQKGW</sequence>